<name>A0A023DCE9_9BACL</name>
<dbReference type="PANTHER" id="PTHR43537:SF54">
    <property type="entry name" value="TRANSCRIPTIONAL REGULATOR, GNTR FAMILY"/>
    <property type="match status" value="1"/>
</dbReference>
<dbReference type="PROSITE" id="PS50949">
    <property type="entry name" value="HTH_GNTR"/>
    <property type="match status" value="1"/>
</dbReference>
<evidence type="ECO:0000313" key="5">
    <source>
        <dbReference type="EMBL" id="GAJ38980.1"/>
    </source>
</evidence>
<keyword evidence="2" id="KW-0238">DNA-binding</keyword>
<gene>
    <name evidence="5" type="ORF">GCA01S_011_00330</name>
</gene>
<organism evidence="5 6">
    <name type="scientific">Parageobacillus caldoxylosilyticus NBRC 107762</name>
    <dbReference type="NCBI Taxonomy" id="1220594"/>
    <lineage>
        <taxon>Bacteria</taxon>
        <taxon>Bacillati</taxon>
        <taxon>Bacillota</taxon>
        <taxon>Bacilli</taxon>
        <taxon>Bacillales</taxon>
        <taxon>Anoxybacillaceae</taxon>
        <taxon>Saccharococcus</taxon>
    </lineage>
</organism>
<dbReference type="SUPFAM" id="SSF46785">
    <property type="entry name" value="Winged helix' DNA-binding domain"/>
    <property type="match status" value="1"/>
</dbReference>
<dbReference type="InterPro" id="IPR000524">
    <property type="entry name" value="Tscrpt_reg_HTH_GntR"/>
</dbReference>
<accession>A0A023DCE9</accession>
<proteinExistence type="predicted"/>
<protein>
    <submittedName>
        <fullName evidence="5">Putative GntR family transcriptional regulator</fullName>
    </submittedName>
</protein>
<dbReference type="GO" id="GO:0003700">
    <property type="term" value="F:DNA-binding transcription factor activity"/>
    <property type="evidence" value="ECO:0007669"/>
    <property type="project" value="InterPro"/>
</dbReference>
<dbReference type="CDD" id="cd07377">
    <property type="entry name" value="WHTH_GntR"/>
    <property type="match status" value="1"/>
</dbReference>
<dbReference type="InterPro" id="IPR036390">
    <property type="entry name" value="WH_DNA-bd_sf"/>
</dbReference>
<keyword evidence="1" id="KW-0805">Transcription regulation</keyword>
<dbReference type="SMART" id="SM00345">
    <property type="entry name" value="HTH_GNTR"/>
    <property type="match status" value="1"/>
</dbReference>
<evidence type="ECO:0000256" key="3">
    <source>
        <dbReference type="ARBA" id="ARBA00023163"/>
    </source>
</evidence>
<dbReference type="AlphaFoldDB" id="A0A023DCE9"/>
<evidence type="ECO:0000256" key="1">
    <source>
        <dbReference type="ARBA" id="ARBA00023015"/>
    </source>
</evidence>
<dbReference type="RefSeq" id="WP_042407588.1">
    <property type="nucleotide sequence ID" value="NZ_BAWO01000011.1"/>
</dbReference>
<dbReference type="GO" id="GO:0003677">
    <property type="term" value="F:DNA binding"/>
    <property type="evidence" value="ECO:0007669"/>
    <property type="project" value="UniProtKB-KW"/>
</dbReference>
<evidence type="ECO:0000313" key="6">
    <source>
        <dbReference type="Proteomes" id="UP000023561"/>
    </source>
</evidence>
<dbReference type="OrthoDB" id="9799482at2"/>
<dbReference type="PANTHER" id="PTHR43537">
    <property type="entry name" value="TRANSCRIPTIONAL REGULATOR, GNTR FAMILY"/>
    <property type="match status" value="1"/>
</dbReference>
<dbReference type="GeneID" id="301193656"/>
<keyword evidence="3" id="KW-0804">Transcription</keyword>
<evidence type="ECO:0000256" key="2">
    <source>
        <dbReference type="ARBA" id="ARBA00023125"/>
    </source>
</evidence>
<dbReference type="EMBL" id="BAWO01000011">
    <property type="protein sequence ID" value="GAJ38980.1"/>
    <property type="molecule type" value="Genomic_DNA"/>
</dbReference>
<evidence type="ECO:0000259" key="4">
    <source>
        <dbReference type="PROSITE" id="PS50949"/>
    </source>
</evidence>
<dbReference type="InterPro" id="IPR036388">
    <property type="entry name" value="WH-like_DNA-bd_sf"/>
</dbReference>
<dbReference type="Pfam" id="PF00392">
    <property type="entry name" value="GntR"/>
    <property type="match status" value="1"/>
</dbReference>
<reference evidence="5 6" key="1">
    <citation type="submission" date="2014-04" db="EMBL/GenBank/DDBJ databases">
        <title>Whole genome shotgun sequence of Geobacillus caldoxylosilyticus NBRC 107762.</title>
        <authorList>
            <person name="Hosoyama A."/>
            <person name="Hosoyama Y."/>
            <person name="Katano-Makiyama Y."/>
            <person name="Tsuchikane K."/>
            <person name="Ohji S."/>
            <person name="Ichikawa N."/>
            <person name="Yamazoe A."/>
            <person name="Fujita N."/>
        </authorList>
    </citation>
    <scope>NUCLEOTIDE SEQUENCE [LARGE SCALE GENOMIC DNA]</scope>
    <source>
        <strain evidence="5 6">NBRC 107762</strain>
    </source>
</reference>
<dbReference type="Gene3D" id="1.10.10.10">
    <property type="entry name" value="Winged helix-like DNA-binding domain superfamily/Winged helix DNA-binding domain"/>
    <property type="match status" value="1"/>
</dbReference>
<sequence length="215" mass="25189">MRWHAREGSPVKDAKVYIETLEQIRRIIREDGLVAGDKLPSERELSERLQVGRSSVREALRALEFLGIIETRRGEGTYIKDIGNHQLINLLGMFILQDKRAKADLAETKWLIEQLCLQLACQRWQEKDLAWLEKNVRQKSMNYDVFFQWVTMATHNYLLERIWRVLHNFSATISGTGSLPDVFYEKMLEALAKRDEAVVTEIWKTYVRPPLSKEK</sequence>
<feature type="domain" description="HTH gntR-type" evidence="4">
    <location>
        <begin position="14"/>
        <end position="82"/>
    </location>
</feature>
<dbReference type="PRINTS" id="PR00035">
    <property type="entry name" value="HTHGNTR"/>
</dbReference>
<dbReference type="Proteomes" id="UP000023561">
    <property type="component" value="Unassembled WGS sequence"/>
</dbReference>
<keyword evidence="6" id="KW-1185">Reference proteome</keyword>
<comment type="caution">
    <text evidence="5">The sequence shown here is derived from an EMBL/GenBank/DDBJ whole genome shotgun (WGS) entry which is preliminary data.</text>
</comment>